<accession>A0A1X7SHS5</accession>
<keyword evidence="1" id="KW-1133">Transmembrane helix</keyword>
<protein>
    <submittedName>
        <fullName evidence="2">Uncharacterized protein</fullName>
    </submittedName>
</protein>
<feature type="transmembrane region" description="Helical" evidence="1">
    <location>
        <begin position="12"/>
        <end position="38"/>
    </location>
</feature>
<evidence type="ECO:0000256" key="1">
    <source>
        <dbReference type="SAM" id="Phobius"/>
    </source>
</evidence>
<reference evidence="2" key="1">
    <citation type="submission" date="2017-05" db="UniProtKB">
        <authorList>
            <consortium name="EnsemblMetazoa"/>
        </authorList>
    </citation>
    <scope>IDENTIFICATION</scope>
</reference>
<dbReference type="AlphaFoldDB" id="A0A1X7SHS5"/>
<organism evidence="2">
    <name type="scientific">Amphimedon queenslandica</name>
    <name type="common">Sponge</name>
    <dbReference type="NCBI Taxonomy" id="400682"/>
    <lineage>
        <taxon>Eukaryota</taxon>
        <taxon>Metazoa</taxon>
        <taxon>Porifera</taxon>
        <taxon>Demospongiae</taxon>
        <taxon>Heteroscleromorpha</taxon>
        <taxon>Haplosclerida</taxon>
        <taxon>Niphatidae</taxon>
        <taxon>Amphimedon</taxon>
    </lineage>
</organism>
<name>A0A1X7SHS5_AMPQE</name>
<proteinExistence type="predicted"/>
<keyword evidence="1" id="KW-0472">Membrane</keyword>
<keyword evidence="1" id="KW-0812">Transmembrane</keyword>
<feature type="transmembrane region" description="Helical" evidence="1">
    <location>
        <begin position="50"/>
        <end position="67"/>
    </location>
</feature>
<dbReference type="InParanoid" id="A0A1X7SHS5"/>
<sequence length="68" mass="7909">MLIKSAHHSCDLLLLFLMFTCNNTVPQYKTIVLFMVHIQNQNKLKDMAHYGYLLVYIVLLLIFTSAYG</sequence>
<dbReference type="EnsemblMetazoa" id="Aqu2.1.01652_001">
    <property type="protein sequence ID" value="Aqu2.1.01652_001"/>
    <property type="gene ID" value="Aqu2.1.01652"/>
</dbReference>
<evidence type="ECO:0000313" key="2">
    <source>
        <dbReference type="EnsemblMetazoa" id="Aqu2.1.01652_001"/>
    </source>
</evidence>